<dbReference type="EMBL" id="FSRK01000001">
    <property type="protein sequence ID" value="SIN96289.1"/>
    <property type="molecule type" value="Genomic_DNA"/>
</dbReference>
<sequence length="266" mass="30714">MIKHFKYFLILTIAVSCKKEQEIQEVQPIKKDSVIVKSKTINENPRDQVQHLFTANGGSILYLKNGEIKGQARFDTDGDFITELMKTETYGHYTDYDDYLIDKKNKDTTFFFNDFGRIDEGWSILKGISIENPMQVVSYKSPEKPNPSQTETISETRLIILSPETKTFANENSEEADAYFTAMDDWNFYSLELDESFEKLGVKTHYMRKRFLGLDLSNHKSITIDTKSKINGYNALALLYKKGKMPIIVSLIFGDNNLDEVKEYLK</sequence>
<gene>
    <name evidence="1" type="ORF">SAMN05444409_1351</name>
</gene>
<dbReference type="OrthoDB" id="1238371at2"/>
<protein>
    <submittedName>
        <fullName evidence="1">Uncharacterized protein</fullName>
    </submittedName>
</protein>
<name>A0A1N6FLY2_9FLAO</name>
<organism evidence="1 2">
    <name type="scientific">Epilithonimonas zeae</name>
    <dbReference type="NCBI Taxonomy" id="1416779"/>
    <lineage>
        <taxon>Bacteria</taxon>
        <taxon>Pseudomonadati</taxon>
        <taxon>Bacteroidota</taxon>
        <taxon>Flavobacteriia</taxon>
        <taxon>Flavobacteriales</taxon>
        <taxon>Weeksellaceae</taxon>
        <taxon>Chryseobacterium group</taxon>
        <taxon>Epilithonimonas</taxon>
    </lineage>
</organism>
<evidence type="ECO:0000313" key="1">
    <source>
        <dbReference type="EMBL" id="SIN96289.1"/>
    </source>
</evidence>
<dbReference type="Proteomes" id="UP000185207">
    <property type="component" value="Unassembled WGS sequence"/>
</dbReference>
<accession>A0A1N6FLY2</accession>
<dbReference type="PROSITE" id="PS51257">
    <property type="entry name" value="PROKAR_LIPOPROTEIN"/>
    <property type="match status" value="1"/>
</dbReference>
<keyword evidence="2" id="KW-1185">Reference proteome</keyword>
<evidence type="ECO:0000313" key="2">
    <source>
        <dbReference type="Proteomes" id="UP000185207"/>
    </source>
</evidence>
<dbReference type="RefSeq" id="WP_139297277.1">
    <property type="nucleotide sequence ID" value="NZ_FSRK01000001.1"/>
</dbReference>
<reference evidence="2" key="1">
    <citation type="submission" date="2016-11" db="EMBL/GenBank/DDBJ databases">
        <authorList>
            <person name="Varghese N."/>
            <person name="Submissions S."/>
        </authorList>
    </citation>
    <scope>NUCLEOTIDE SEQUENCE [LARGE SCALE GENOMIC DNA]</scope>
    <source>
        <strain evidence="2">DSM 27623</strain>
    </source>
</reference>
<dbReference type="AlphaFoldDB" id="A0A1N6FLY2"/>
<proteinExistence type="predicted"/>